<reference evidence="1 2" key="1">
    <citation type="submission" date="2023-09" db="EMBL/GenBank/DDBJ databases">
        <title>Novel taxa isolated from Blanes Bay.</title>
        <authorList>
            <person name="Rey-Velasco X."/>
            <person name="Lucena T."/>
        </authorList>
    </citation>
    <scope>NUCLEOTIDE SEQUENCE [LARGE SCALE GENOMIC DNA]</scope>
    <source>
        <strain evidence="1 2">S334</strain>
    </source>
</reference>
<comment type="caution">
    <text evidence="1">The sequence shown here is derived from an EMBL/GenBank/DDBJ whole genome shotgun (WGS) entry which is preliminary data.</text>
</comment>
<dbReference type="Proteomes" id="UP001250656">
    <property type="component" value="Unassembled WGS sequence"/>
</dbReference>
<evidence type="ECO:0000313" key="1">
    <source>
        <dbReference type="EMBL" id="MDT7829704.1"/>
    </source>
</evidence>
<organism evidence="1 2">
    <name type="scientific">Pricia mediterranea</name>
    <dbReference type="NCBI Taxonomy" id="3076079"/>
    <lineage>
        <taxon>Bacteria</taxon>
        <taxon>Pseudomonadati</taxon>
        <taxon>Bacteroidota</taxon>
        <taxon>Flavobacteriia</taxon>
        <taxon>Flavobacteriales</taxon>
        <taxon>Flavobacteriaceae</taxon>
        <taxon>Pricia</taxon>
    </lineage>
</organism>
<dbReference type="EMBL" id="JAVTTP010000001">
    <property type="protein sequence ID" value="MDT7829704.1"/>
    <property type="molecule type" value="Genomic_DNA"/>
</dbReference>
<dbReference type="SUPFAM" id="SSF52833">
    <property type="entry name" value="Thioredoxin-like"/>
    <property type="match status" value="1"/>
</dbReference>
<gene>
    <name evidence="1" type="ORF">RQM65_13605</name>
</gene>
<dbReference type="Gene3D" id="3.40.30.10">
    <property type="entry name" value="Glutaredoxin"/>
    <property type="match status" value="1"/>
</dbReference>
<sequence>MHKLMAFLFLFSTCSDSTQEQEEMLLGEIDLSDLHEAPYARWFANENEPYTLKDKKVEELEALLSGVSIKLFMGTWCADSQREVPRFHQIMEATDYPVESIELVALDREKTAPTTPERDFDILRVPTFIFYRDGQELGRIVEYPIQSLEDDMVRILSGEPYEHAYHN</sequence>
<keyword evidence="2" id="KW-1185">Reference proteome</keyword>
<proteinExistence type="predicted"/>
<dbReference type="Pfam" id="PF14595">
    <property type="entry name" value="Thioredoxin_9"/>
    <property type="match status" value="1"/>
</dbReference>
<dbReference type="InterPro" id="IPR036249">
    <property type="entry name" value="Thioredoxin-like_sf"/>
</dbReference>
<dbReference type="CDD" id="cd02947">
    <property type="entry name" value="TRX_family"/>
    <property type="match status" value="1"/>
</dbReference>
<dbReference type="RefSeq" id="WP_314015824.1">
    <property type="nucleotide sequence ID" value="NZ_JAVTTP010000001.1"/>
</dbReference>
<name>A0ABU3L940_9FLAO</name>
<protein>
    <submittedName>
        <fullName evidence="1">Thioredoxin family protein</fullName>
    </submittedName>
</protein>
<accession>A0ABU3L940</accession>
<evidence type="ECO:0000313" key="2">
    <source>
        <dbReference type="Proteomes" id="UP001250656"/>
    </source>
</evidence>